<accession>A0ABV7V823</accession>
<dbReference type="SMART" id="SM00903">
    <property type="entry name" value="Flavin_Reduct"/>
    <property type="match status" value="1"/>
</dbReference>
<evidence type="ECO:0000313" key="4">
    <source>
        <dbReference type="Proteomes" id="UP001595683"/>
    </source>
</evidence>
<dbReference type="Pfam" id="PF01613">
    <property type="entry name" value="Flavin_Reduct"/>
    <property type="match status" value="1"/>
</dbReference>
<dbReference type="SUPFAM" id="SSF50475">
    <property type="entry name" value="FMN-binding split barrel"/>
    <property type="match status" value="1"/>
</dbReference>
<dbReference type="Gene3D" id="2.30.110.10">
    <property type="entry name" value="Electron Transport, Fmn-binding Protein, Chain A"/>
    <property type="match status" value="1"/>
</dbReference>
<protein>
    <submittedName>
        <fullName evidence="3">Flavin reductase</fullName>
    </submittedName>
</protein>
<evidence type="ECO:0000259" key="2">
    <source>
        <dbReference type="SMART" id="SM00903"/>
    </source>
</evidence>
<feature type="domain" description="Flavin reductase like" evidence="2">
    <location>
        <begin position="11"/>
        <end position="158"/>
    </location>
</feature>
<keyword evidence="4" id="KW-1185">Reference proteome</keyword>
<proteinExistence type="predicted"/>
<dbReference type="RefSeq" id="WP_191325188.1">
    <property type="nucleotide sequence ID" value="NZ_BMZP01000015.1"/>
</dbReference>
<keyword evidence="1" id="KW-0560">Oxidoreductase</keyword>
<dbReference type="PANTHER" id="PTHR30466">
    <property type="entry name" value="FLAVIN REDUCTASE"/>
    <property type="match status" value="1"/>
</dbReference>
<organism evidence="3 4">
    <name type="scientific">Novosphingobium pokkalii</name>
    <dbReference type="NCBI Taxonomy" id="1770194"/>
    <lineage>
        <taxon>Bacteria</taxon>
        <taxon>Pseudomonadati</taxon>
        <taxon>Pseudomonadota</taxon>
        <taxon>Alphaproteobacteria</taxon>
        <taxon>Sphingomonadales</taxon>
        <taxon>Sphingomonadaceae</taxon>
        <taxon>Novosphingobium</taxon>
    </lineage>
</organism>
<dbReference type="InterPro" id="IPR050268">
    <property type="entry name" value="NADH-dep_flavin_reductase"/>
</dbReference>
<evidence type="ECO:0000256" key="1">
    <source>
        <dbReference type="ARBA" id="ARBA00023002"/>
    </source>
</evidence>
<evidence type="ECO:0000313" key="3">
    <source>
        <dbReference type="EMBL" id="MFC3673339.1"/>
    </source>
</evidence>
<dbReference type="PANTHER" id="PTHR30466:SF1">
    <property type="entry name" value="FMN REDUCTASE (NADH) RUTF"/>
    <property type="match status" value="1"/>
</dbReference>
<dbReference type="EMBL" id="JBHRYE010000042">
    <property type="protein sequence ID" value="MFC3673339.1"/>
    <property type="molecule type" value="Genomic_DNA"/>
</dbReference>
<dbReference type="Proteomes" id="UP001595683">
    <property type="component" value="Unassembled WGS sequence"/>
</dbReference>
<name>A0ABV7V823_9SPHN</name>
<comment type="caution">
    <text evidence="3">The sequence shown here is derived from an EMBL/GenBank/DDBJ whole genome shotgun (WGS) entry which is preliminary data.</text>
</comment>
<reference evidence="4" key="1">
    <citation type="journal article" date="2019" name="Int. J. Syst. Evol. Microbiol.">
        <title>The Global Catalogue of Microorganisms (GCM) 10K type strain sequencing project: providing services to taxonomists for standard genome sequencing and annotation.</title>
        <authorList>
            <consortium name="The Broad Institute Genomics Platform"/>
            <consortium name="The Broad Institute Genome Sequencing Center for Infectious Disease"/>
            <person name="Wu L."/>
            <person name="Ma J."/>
        </authorList>
    </citation>
    <scope>NUCLEOTIDE SEQUENCE [LARGE SCALE GENOMIC DNA]</scope>
    <source>
        <strain evidence="4">KCTC 42224</strain>
    </source>
</reference>
<dbReference type="InterPro" id="IPR002563">
    <property type="entry name" value="Flavin_Rdtase-like_dom"/>
</dbReference>
<sequence>MLNAREFRAAMAKLPSGVCVITTNGPAGRGGFTASAVCSVTDSPPTVLVCMNRLSVQRETFANNGVLCVNVLAGDQGDVSLAFSQSAREGTAKRFETGLWTEVNHGLPALRGALVSLACRVTNTVEVGSHNVLFSEVDAVIDSPVESGLVYFKRAYCHPAPIG</sequence>
<dbReference type="InterPro" id="IPR012349">
    <property type="entry name" value="Split_barrel_FMN-bd"/>
</dbReference>
<gene>
    <name evidence="3" type="ORF">ACFOOT_18100</name>
</gene>